<name>A0AAV2Z474_9STRA</name>
<evidence type="ECO:0000256" key="13">
    <source>
        <dbReference type="SAM" id="MobiDB-lite"/>
    </source>
</evidence>
<evidence type="ECO:0000256" key="3">
    <source>
        <dbReference type="ARBA" id="ARBA00004123"/>
    </source>
</evidence>
<feature type="compositionally biased region" description="Low complexity" evidence="13">
    <location>
        <begin position="114"/>
        <end position="132"/>
    </location>
</feature>
<dbReference type="GO" id="GO:0046872">
    <property type="term" value="F:metal ion binding"/>
    <property type="evidence" value="ECO:0007669"/>
    <property type="project" value="UniProtKB-KW"/>
</dbReference>
<dbReference type="GO" id="GO:0006397">
    <property type="term" value="P:mRNA processing"/>
    <property type="evidence" value="ECO:0007669"/>
    <property type="project" value="UniProtKB-KW"/>
</dbReference>
<feature type="compositionally biased region" description="Basic and acidic residues" evidence="13">
    <location>
        <begin position="103"/>
        <end position="112"/>
    </location>
</feature>
<evidence type="ECO:0000256" key="12">
    <source>
        <dbReference type="ARBA" id="ARBA00023242"/>
    </source>
</evidence>
<keyword evidence="7" id="KW-0808">Transferase</keyword>
<keyword evidence="6" id="KW-0507">mRNA processing</keyword>
<evidence type="ECO:0000256" key="11">
    <source>
        <dbReference type="ARBA" id="ARBA00022842"/>
    </source>
</evidence>
<keyword evidence="18" id="KW-1185">Reference proteome</keyword>
<dbReference type="Gene3D" id="3.30.70.590">
    <property type="entry name" value="Poly(A) polymerase predicted RNA binding domain"/>
    <property type="match status" value="1"/>
</dbReference>
<sequence length="776" mass="85849">MDYTQMARLVQLKEQQHFRQQQQLHRFQQQQQQQHRHAHIPGAPPVVMVPNPMAVAAMAMHMNIGAHAAFHARKHSNKLRAQAVAKDLDTSSGARTSCSSQDLDARDPHWDEVSTTSSSDSDAWSSHSNGSSPIGARKDDAAKDASNQSQGDDAVKRQAHHKQHQMQHRTPWMMAPVPVPPFPVQTSFGANQRVGVKPRSKDSVSPHKFHHHHGGSGSAMAVDANGAARPLLTHARQVVQPINIGPPTEYDFRNTNGLMKCLNAIAQLPTPEELSTKHLVVGELQRLVDTWLARSFPEHTEATATLLLGGSWHLKVGLFDSDLDIVTLLPQFVTSECFFGSLYEYLKATPVVTKLVAMKKAAVPILSFQLNGVRIDLLFARYTQNVVPKNLPIHSDEILVGMDATSIRSLSVPRVASLILELVPNGCIFRSCLRIVRLWARRRGLYSNKAGFLGGISWTILVAFICQMFPKATISSVIHRFFSVLSTWNWPTPILISKPTEIPALAESATYQWCPQKNHHDRAHVMPIITPGFPAINSSVNVNMATLTILREELERGKQIMDEMLAKGLSSPAVWQKLFTPSEFLVRYDHYVMVKLHAKDEDELNEWGNYVASRTRKLVETLQHTSPIEHVHPFPQLVRPCASETSGKDDATETAAEDAAVGYYFIGFELKQPPSAGPGNGLQRRASMTATTSSSSDASDVSASSSVASALRYFSATELENIAERRDGMHAELSYSKWQTLPEHIFASGRQAAAGDRARFILSKAHNLNLAMGLGR</sequence>
<dbReference type="InterPro" id="IPR007010">
    <property type="entry name" value="PolA_pol_RNA-bd_dom"/>
</dbReference>
<evidence type="ECO:0000256" key="1">
    <source>
        <dbReference type="ARBA" id="ARBA00001936"/>
    </source>
</evidence>
<comment type="similarity">
    <text evidence="4">Belongs to the poly(A) polymerase family.</text>
</comment>
<keyword evidence="12" id="KW-0539">Nucleus</keyword>
<dbReference type="SUPFAM" id="SSF55003">
    <property type="entry name" value="PAP/Archaeal CCA-adding enzyme, C-terminal domain"/>
    <property type="match status" value="1"/>
</dbReference>
<evidence type="ECO:0000256" key="2">
    <source>
        <dbReference type="ARBA" id="ARBA00001946"/>
    </source>
</evidence>
<evidence type="ECO:0000256" key="10">
    <source>
        <dbReference type="ARBA" id="ARBA00022840"/>
    </source>
</evidence>
<feature type="domain" description="Poly(A) polymerase RNA-binding" evidence="14">
    <location>
        <begin position="584"/>
        <end position="637"/>
    </location>
</feature>
<comment type="cofactor">
    <cofactor evidence="2">
        <name>Mg(2+)</name>
        <dbReference type="ChEBI" id="CHEBI:18420"/>
    </cofactor>
</comment>
<dbReference type="GO" id="GO:0005524">
    <property type="term" value="F:ATP binding"/>
    <property type="evidence" value="ECO:0007669"/>
    <property type="project" value="UniProtKB-KW"/>
</dbReference>
<keyword evidence="9" id="KW-0547">Nucleotide-binding</keyword>
<dbReference type="InterPro" id="IPR011068">
    <property type="entry name" value="NuclTrfase_I-like_C"/>
</dbReference>
<feature type="region of interest" description="Disordered" evidence="13">
    <location>
        <begin position="194"/>
        <end position="218"/>
    </location>
</feature>
<dbReference type="Pfam" id="PF04928">
    <property type="entry name" value="PAP_central"/>
    <property type="match status" value="1"/>
</dbReference>
<keyword evidence="10" id="KW-0067">ATP-binding</keyword>
<reference evidence="17" key="2">
    <citation type="journal article" date="2023" name="Microbiol Resour">
        <title>Decontamination and Annotation of the Draft Genome Sequence of the Oomycete Lagenidium giganteum ARSEF 373.</title>
        <authorList>
            <person name="Morgan W.R."/>
            <person name="Tartar A."/>
        </authorList>
    </citation>
    <scope>NUCLEOTIDE SEQUENCE</scope>
    <source>
        <strain evidence="17">ARSEF 373</strain>
    </source>
</reference>
<protein>
    <recommendedName>
        <fullName evidence="5">polynucleotide adenylyltransferase</fullName>
        <ecNumber evidence="5">2.7.7.19</ecNumber>
    </recommendedName>
</protein>
<dbReference type="SUPFAM" id="SSF81631">
    <property type="entry name" value="PAP/OAS1 substrate-binding domain"/>
    <property type="match status" value="1"/>
</dbReference>
<dbReference type="Pfam" id="PF04926">
    <property type="entry name" value="PAP_RNA-bind"/>
    <property type="match status" value="1"/>
</dbReference>
<dbReference type="PANTHER" id="PTHR10682:SF10">
    <property type="entry name" value="POLYNUCLEOTIDE ADENYLYLTRANSFERASE"/>
    <property type="match status" value="1"/>
</dbReference>
<dbReference type="GO" id="GO:0031123">
    <property type="term" value="P:RNA 3'-end processing"/>
    <property type="evidence" value="ECO:0007669"/>
    <property type="project" value="InterPro"/>
</dbReference>
<feature type="compositionally biased region" description="Low complexity" evidence="13">
    <location>
        <begin position="686"/>
        <end position="701"/>
    </location>
</feature>
<evidence type="ECO:0000256" key="6">
    <source>
        <dbReference type="ARBA" id="ARBA00022664"/>
    </source>
</evidence>
<dbReference type="EMBL" id="DAKRPA010000047">
    <property type="protein sequence ID" value="DBA01477.1"/>
    <property type="molecule type" value="Genomic_DNA"/>
</dbReference>
<dbReference type="InterPro" id="IPR043519">
    <property type="entry name" value="NT_sf"/>
</dbReference>
<evidence type="ECO:0000256" key="7">
    <source>
        <dbReference type="ARBA" id="ARBA00022679"/>
    </source>
</evidence>
<feature type="compositionally biased region" description="Basic residues" evidence="13">
    <location>
        <begin position="157"/>
        <end position="167"/>
    </location>
</feature>
<evidence type="ECO:0000256" key="5">
    <source>
        <dbReference type="ARBA" id="ARBA00012388"/>
    </source>
</evidence>
<dbReference type="GO" id="GO:0003723">
    <property type="term" value="F:RNA binding"/>
    <property type="evidence" value="ECO:0007669"/>
    <property type="project" value="InterPro"/>
</dbReference>
<comment type="cofactor">
    <cofactor evidence="1">
        <name>Mn(2+)</name>
        <dbReference type="ChEBI" id="CHEBI:29035"/>
    </cofactor>
</comment>
<evidence type="ECO:0000256" key="4">
    <source>
        <dbReference type="ARBA" id="ARBA00010912"/>
    </source>
</evidence>
<feature type="region of interest" description="Disordered" evidence="13">
    <location>
        <begin position="675"/>
        <end position="701"/>
    </location>
</feature>
<evidence type="ECO:0000313" key="17">
    <source>
        <dbReference type="EMBL" id="DBA01477.1"/>
    </source>
</evidence>
<keyword evidence="11" id="KW-0460">Magnesium</keyword>
<dbReference type="InterPro" id="IPR048840">
    <property type="entry name" value="PolA_pol_NTPase"/>
</dbReference>
<feature type="domain" description="Poly(A) polymerase nucleotidyltransferase" evidence="16">
    <location>
        <begin position="239"/>
        <end position="423"/>
    </location>
</feature>
<organism evidence="17 18">
    <name type="scientific">Lagenidium giganteum</name>
    <dbReference type="NCBI Taxonomy" id="4803"/>
    <lineage>
        <taxon>Eukaryota</taxon>
        <taxon>Sar</taxon>
        <taxon>Stramenopiles</taxon>
        <taxon>Oomycota</taxon>
        <taxon>Peronosporomycetes</taxon>
        <taxon>Pythiales</taxon>
        <taxon>Pythiaceae</taxon>
    </lineage>
</organism>
<feature type="region of interest" description="Disordered" evidence="13">
    <location>
        <begin position="81"/>
        <end position="168"/>
    </location>
</feature>
<evidence type="ECO:0000256" key="9">
    <source>
        <dbReference type="ARBA" id="ARBA00022741"/>
    </source>
</evidence>
<dbReference type="CDD" id="cd05402">
    <property type="entry name" value="NT_PAP_TUTase"/>
    <property type="match status" value="1"/>
</dbReference>
<dbReference type="GO" id="GO:0005634">
    <property type="term" value="C:nucleus"/>
    <property type="evidence" value="ECO:0007669"/>
    <property type="project" value="UniProtKB-SubCell"/>
</dbReference>
<accession>A0AAV2Z474</accession>
<dbReference type="InterPro" id="IPR007012">
    <property type="entry name" value="PolA_pol_cen_dom"/>
</dbReference>
<dbReference type="AlphaFoldDB" id="A0AAV2Z474"/>
<reference evidence="17" key="1">
    <citation type="submission" date="2022-11" db="EMBL/GenBank/DDBJ databases">
        <authorList>
            <person name="Morgan W.R."/>
            <person name="Tartar A."/>
        </authorList>
    </citation>
    <scope>NUCLEOTIDE SEQUENCE</scope>
    <source>
        <strain evidence="17">ARSEF 373</strain>
    </source>
</reference>
<evidence type="ECO:0000259" key="16">
    <source>
        <dbReference type="Pfam" id="PF20750"/>
    </source>
</evidence>
<feature type="compositionally biased region" description="Polar residues" evidence="13">
    <location>
        <begin position="90"/>
        <end position="102"/>
    </location>
</feature>
<evidence type="ECO:0000259" key="15">
    <source>
        <dbReference type="Pfam" id="PF04928"/>
    </source>
</evidence>
<comment type="subcellular location">
    <subcellularLocation>
        <location evidence="3">Nucleus</location>
    </subcellularLocation>
</comment>
<dbReference type="Gene3D" id="3.30.460.10">
    <property type="entry name" value="Beta Polymerase, domain 2"/>
    <property type="match status" value="1"/>
</dbReference>
<feature type="domain" description="Poly(A) polymerase central" evidence="15">
    <location>
        <begin position="429"/>
        <end position="580"/>
    </location>
</feature>
<dbReference type="Pfam" id="PF20750">
    <property type="entry name" value="PAP_NTPase"/>
    <property type="match status" value="1"/>
</dbReference>
<evidence type="ECO:0000313" key="18">
    <source>
        <dbReference type="Proteomes" id="UP001146120"/>
    </source>
</evidence>
<keyword evidence="8" id="KW-0479">Metal-binding</keyword>
<gene>
    <name evidence="17" type="ORF">N0F65_005596</name>
</gene>
<dbReference type="Proteomes" id="UP001146120">
    <property type="component" value="Unassembled WGS sequence"/>
</dbReference>
<evidence type="ECO:0000259" key="14">
    <source>
        <dbReference type="Pfam" id="PF04926"/>
    </source>
</evidence>
<evidence type="ECO:0000256" key="8">
    <source>
        <dbReference type="ARBA" id="ARBA00022723"/>
    </source>
</evidence>
<dbReference type="FunFam" id="3.30.460.10:FF:000027">
    <property type="entry name" value="Poly(A) polymerase PAP"/>
    <property type="match status" value="1"/>
</dbReference>
<dbReference type="GO" id="GO:1990817">
    <property type="term" value="F:poly(A) RNA polymerase activity"/>
    <property type="evidence" value="ECO:0007669"/>
    <property type="project" value="UniProtKB-EC"/>
</dbReference>
<proteinExistence type="inferred from homology"/>
<dbReference type="EC" id="2.7.7.19" evidence="5"/>
<comment type="caution">
    <text evidence="17">The sequence shown here is derived from an EMBL/GenBank/DDBJ whole genome shotgun (WGS) entry which is preliminary data.</text>
</comment>
<dbReference type="SUPFAM" id="SSF81301">
    <property type="entry name" value="Nucleotidyltransferase"/>
    <property type="match status" value="1"/>
</dbReference>
<dbReference type="PANTHER" id="PTHR10682">
    <property type="entry name" value="POLY A POLYMERASE"/>
    <property type="match status" value="1"/>
</dbReference>
<dbReference type="FunFam" id="1.10.1410.10:FF:000001">
    <property type="entry name" value="Putative poly(A) polymerase gamma"/>
    <property type="match status" value="1"/>
</dbReference>
<dbReference type="Gene3D" id="1.10.1410.10">
    <property type="match status" value="1"/>
</dbReference>